<dbReference type="EMBL" id="FN657749">
    <property type="protein sequence ID" value="CBY43022.1"/>
    <property type="molecule type" value="Genomic_DNA"/>
</dbReference>
<accession>E4Z5P4</accession>
<feature type="region of interest" description="Disordered" evidence="1">
    <location>
        <begin position="1"/>
        <end position="25"/>
    </location>
</feature>
<sequence>NRNIEQNANRSNHEQRDEMSDHDNAALVISFADHPLAT</sequence>
<proteinExistence type="predicted"/>
<protein>
    <submittedName>
        <fullName evidence="2">Uncharacterized protein</fullName>
    </submittedName>
</protein>
<feature type="compositionally biased region" description="Polar residues" evidence="1">
    <location>
        <begin position="1"/>
        <end position="10"/>
    </location>
</feature>
<dbReference type="AlphaFoldDB" id="E4Z5P4"/>
<name>E4Z5P4_OIKDI</name>
<feature type="compositionally biased region" description="Basic and acidic residues" evidence="1">
    <location>
        <begin position="11"/>
        <end position="24"/>
    </location>
</feature>
<dbReference type="Proteomes" id="UP000011014">
    <property type="component" value="Unassembled WGS sequence"/>
</dbReference>
<feature type="non-terminal residue" evidence="2">
    <location>
        <position position="1"/>
    </location>
</feature>
<organism evidence="2">
    <name type="scientific">Oikopleura dioica</name>
    <name type="common">Tunicate</name>
    <dbReference type="NCBI Taxonomy" id="34765"/>
    <lineage>
        <taxon>Eukaryota</taxon>
        <taxon>Metazoa</taxon>
        <taxon>Chordata</taxon>
        <taxon>Tunicata</taxon>
        <taxon>Appendicularia</taxon>
        <taxon>Copelata</taxon>
        <taxon>Oikopleuridae</taxon>
        <taxon>Oikopleura</taxon>
    </lineage>
</organism>
<reference evidence="2" key="1">
    <citation type="journal article" date="2010" name="Science">
        <title>Plasticity of animal genome architecture unmasked by rapid evolution of a pelagic tunicate.</title>
        <authorList>
            <person name="Denoeud F."/>
            <person name="Henriet S."/>
            <person name="Mungpakdee S."/>
            <person name="Aury J.M."/>
            <person name="Da Silva C."/>
            <person name="Brinkmann H."/>
            <person name="Mikhaleva J."/>
            <person name="Olsen L.C."/>
            <person name="Jubin C."/>
            <person name="Canestro C."/>
            <person name="Bouquet J.M."/>
            <person name="Danks G."/>
            <person name="Poulain J."/>
            <person name="Campsteijn C."/>
            <person name="Adamski M."/>
            <person name="Cross I."/>
            <person name="Yadetie F."/>
            <person name="Muffato M."/>
            <person name="Louis A."/>
            <person name="Butcher S."/>
            <person name="Tsagkogeorga G."/>
            <person name="Konrad A."/>
            <person name="Singh S."/>
            <person name="Jensen M.F."/>
            <person name="Cong E.H."/>
            <person name="Eikeseth-Otteraa H."/>
            <person name="Noel B."/>
            <person name="Anthouard V."/>
            <person name="Porcel B.M."/>
            <person name="Kachouri-Lafond R."/>
            <person name="Nishino A."/>
            <person name="Ugolini M."/>
            <person name="Chourrout P."/>
            <person name="Nishida H."/>
            <person name="Aasland R."/>
            <person name="Huzurbazar S."/>
            <person name="Westhof E."/>
            <person name="Delsuc F."/>
            <person name="Lehrach H."/>
            <person name="Reinhardt R."/>
            <person name="Weissenbach J."/>
            <person name="Roy S.W."/>
            <person name="Artiguenave F."/>
            <person name="Postlethwait J.H."/>
            <person name="Manak J.R."/>
            <person name="Thompson E.M."/>
            <person name="Jaillon O."/>
            <person name="Du Pasquier L."/>
            <person name="Boudinot P."/>
            <person name="Liberles D.A."/>
            <person name="Volff J.N."/>
            <person name="Philippe H."/>
            <person name="Lenhard B."/>
            <person name="Roest Crollius H."/>
            <person name="Wincker P."/>
            <person name="Chourrout D."/>
        </authorList>
    </citation>
    <scope>NUCLEOTIDE SEQUENCE [LARGE SCALE GENOMIC DNA]</scope>
</reference>
<evidence type="ECO:0000256" key="1">
    <source>
        <dbReference type="SAM" id="MobiDB-lite"/>
    </source>
</evidence>
<gene>
    <name evidence="2" type="ORF">GSOID_T00026763001</name>
</gene>
<evidence type="ECO:0000313" key="2">
    <source>
        <dbReference type="EMBL" id="CBY43022.1"/>
    </source>
</evidence>